<sequence length="110" mass="12570">MNNLLRDDQEFERCDAHISFEANDMVNSYAPKFRGSFNLNWQHPDDPTDVAAYEQAITVPAAICQYKKPMADAVFPQVPTLDINEPEFVSILPLLIAAKHHNIDIHEYNI</sequence>
<evidence type="ECO:0000313" key="1">
    <source>
        <dbReference type="EMBL" id="CAF1626451.1"/>
    </source>
</evidence>
<name>A0A816CQ40_ADIRI</name>
<comment type="caution">
    <text evidence="1">The sequence shown here is derived from an EMBL/GenBank/DDBJ whole genome shotgun (WGS) entry which is preliminary data.</text>
</comment>
<organism evidence="1 2">
    <name type="scientific">Adineta ricciae</name>
    <name type="common">Rotifer</name>
    <dbReference type="NCBI Taxonomy" id="249248"/>
    <lineage>
        <taxon>Eukaryota</taxon>
        <taxon>Metazoa</taxon>
        <taxon>Spiralia</taxon>
        <taxon>Gnathifera</taxon>
        <taxon>Rotifera</taxon>
        <taxon>Eurotatoria</taxon>
        <taxon>Bdelloidea</taxon>
        <taxon>Adinetida</taxon>
        <taxon>Adinetidae</taxon>
        <taxon>Adineta</taxon>
    </lineage>
</organism>
<protein>
    <submittedName>
        <fullName evidence="1">Uncharacterized protein</fullName>
    </submittedName>
</protein>
<dbReference type="EMBL" id="CAJNOR010007973">
    <property type="protein sequence ID" value="CAF1626451.1"/>
    <property type="molecule type" value="Genomic_DNA"/>
</dbReference>
<reference evidence="1" key="1">
    <citation type="submission" date="2021-02" db="EMBL/GenBank/DDBJ databases">
        <authorList>
            <person name="Nowell W R."/>
        </authorList>
    </citation>
    <scope>NUCLEOTIDE SEQUENCE</scope>
</reference>
<proteinExistence type="predicted"/>
<gene>
    <name evidence="1" type="ORF">XAT740_LOCUS50971</name>
</gene>
<evidence type="ECO:0000313" key="2">
    <source>
        <dbReference type="Proteomes" id="UP000663828"/>
    </source>
</evidence>
<keyword evidence="2" id="KW-1185">Reference proteome</keyword>
<accession>A0A816CQ40</accession>
<dbReference type="AlphaFoldDB" id="A0A816CQ40"/>
<feature type="non-terminal residue" evidence="1">
    <location>
        <position position="110"/>
    </location>
</feature>
<dbReference type="Proteomes" id="UP000663828">
    <property type="component" value="Unassembled WGS sequence"/>
</dbReference>